<keyword evidence="6 12" id="KW-1003">Cell membrane</keyword>
<comment type="subunit">
    <text evidence="4">Forms a membrane-associated complex with FtsE.</text>
</comment>
<evidence type="ECO:0000313" key="16">
    <source>
        <dbReference type="EMBL" id="SDS90138.1"/>
    </source>
</evidence>
<evidence type="ECO:0000256" key="13">
    <source>
        <dbReference type="SAM" id="Phobius"/>
    </source>
</evidence>
<evidence type="ECO:0000256" key="9">
    <source>
        <dbReference type="ARBA" id="ARBA00022989"/>
    </source>
</evidence>
<dbReference type="OrthoDB" id="9812531at2"/>
<feature type="domain" description="ABC3 transporter permease C-terminal" evidence="14">
    <location>
        <begin position="185"/>
        <end position="299"/>
    </location>
</feature>
<comment type="subcellular location">
    <subcellularLocation>
        <location evidence="2">Cell membrane</location>
        <topology evidence="2">Multi-pass membrane protein</topology>
    </subcellularLocation>
</comment>
<dbReference type="Pfam" id="PF02687">
    <property type="entry name" value="FtsX"/>
    <property type="match status" value="1"/>
</dbReference>
<feature type="transmembrane region" description="Helical" evidence="13">
    <location>
        <begin position="21"/>
        <end position="41"/>
    </location>
</feature>
<keyword evidence="8 13" id="KW-0812">Transmembrane</keyword>
<dbReference type="EMBL" id="LT629749">
    <property type="protein sequence ID" value="SDS90138.1"/>
    <property type="molecule type" value="Genomic_DNA"/>
</dbReference>
<feature type="transmembrane region" description="Helical" evidence="13">
    <location>
        <begin position="277"/>
        <end position="296"/>
    </location>
</feature>
<dbReference type="PANTHER" id="PTHR47755:SF1">
    <property type="entry name" value="CELL DIVISION PROTEIN FTSX"/>
    <property type="match status" value="1"/>
</dbReference>
<comment type="similarity">
    <text evidence="3 12">Belongs to the ABC-4 integral membrane protein family. FtsX subfamily.</text>
</comment>
<evidence type="ECO:0000259" key="14">
    <source>
        <dbReference type="Pfam" id="PF02687"/>
    </source>
</evidence>
<feature type="transmembrane region" description="Helical" evidence="13">
    <location>
        <begin position="213"/>
        <end position="231"/>
    </location>
</feature>
<dbReference type="AlphaFoldDB" id="A0A1H1VYQ3"/>
<dbReference type="RefSeq" id="WP_091413317.1">
    <property type="nucleotide sequence ID" value="NZ_LT629749.1"/>
</dbReference>
<dbReference type="NCBIfam" id="NF038346">
    <property type="entry name" value="FtsX_actino"/>
    <property type="match status" value="1"/>
</dbReference>
<dbReference type="Gene3D" id="3.30.70.3040">
    <property type="match status" value="1"/>
</dbReference>
<evidence type="ECO:0000256" key="12">
    <source>
        <dbReference type="PIRNR" id="PIRNR003097"/>
    </source>
</evidence>
<dbReference type="GO" id="GO:0051301">
    <property type="term" value="P:cell division"/>
    <property type="evidence" value="ECO:0007669"/>
    <property type="project" value="UniProtKB-KW"/>
</dbReference>
<feature type="domain" description="FtsX extracellular" evidence="15">
    <location>
        <begin position="56"/>
        <end position="161"/>
    </location>
</feature>
<evidence type="ECO:0000256" key="6">
    <source>
        <dbReference type="ARBA" id="ARBA00022475"/>
    </source>
</evidence>
<dbReference type="InterPro" id="IPR040690">
    <property type="entry name" value="FtsX_ECD"/>
</dbReference>
<keyword evidence="10 12" id="KW-0472">Membrane</keyword>
<dbReference type="PANTHER" id="PTHR47755">
    <property type="entry name" value="CELL DIVISION PROTEIN FTSX"/>
    <property type="match status" value="1"/>
</dbReference>
<comment type="function">
    <text evidence="1">Part of the ABC transporter FtsEX involved in cellular division.</text>
</comment>
<name>A0A1H1VYQ3_9ACTN</name>
<keyword evidence="9 13" id="KW-1133">Transmembrane helix</keyword>
<reference evidence="16 17" key="1">
    <citation type="submission" date="2016-10" db="EMBL/GenBank/DDBJ databases">
        <authorList>
            <person name="de Groot N.N."/>
        </authorList>
    </citation>
    <scope>NUCLEOTIDE SEQUENCE [LARGE SCALE GENOMIC DNA]</scope>
    <source>
        <strain evidence="16 17">DSM 21741</strain>
    </source>
</reference>
<evidence type="ECO:0000256" key="1">
    <source>
        <dbReference type="ARBA" id="ARBA00003552"/>
    </source>
</evidence>
<dbReference type="InterPro" id="IPR003838">
    <property type="entry name" value="ABC3_permease_C"/>
</dbReference>
<gene>
    <name evidence="16" type="ORF">SAMN04488543_2609</name>
</gene>
<evidence type="ECO:0000256" key="2">
    <source>
        <dbReference type="ARBA" id="ARBA00004651"/>
    </source>
</evidence>
<dbReference type="Proteomes" id="UP000199092">
    <property type="component" value="Chromosome I"/>
</dbReference>
<evidence type="ECO:0000256" key="11">
    <source>
        <dbReference type="ARBA" id="ARBA00023306"/>
    </source>
</evidence>
<evidence type="ECO:0000313" key="17">
    <source>
        <dbReference type="Proteomes" id="UP000199092"/>
    </source>
</evidence>
<organism evidence="16 17">
    <name type="scientific">Friedmanniella luteola</name>
    <dbReference type="NCBI Taxonomy" id="546871"/>
    <lineage>
        <taxon>Bacteria</taxon>
        <taxon>Bacillati</taxon>
        <taxon>Actinomycetota</taxon>
        <taxon>Actinomycetes</taxon>
        <taxon>Propionibacteriales</taxon>
        <taxon>Nocardioidaceae</taxon>
        <taxon>Friedmanniella</taxon>
    </lineage>
</organism>
<dbReference type="STRING" id="546871.SAMN04488543_2609"/>
<accession>A0A1H1VYQ3</accession>
<dbReference type="InterPro" id="IPR004513">
    <property type="entry name" value="FtsX"/>
</dbReference>
<evidence type="ECO:0000256" key="3">
    <source>
        <dbReference type="ARBA" id="ARBA00007379"/>
    </source>
</evidence>
<evidence type="ECO:0000256" key="7">
    <source>
        <dbReference type="ARBA" id="ARBA00022618"/>
    </source>
</evidence>
<keyword evidence="7 12" id="KW-0132">Cell division</keyword>
<sequence length="304" mass="33363">MRFRHIFSETAAGLRQNLTMTLAVIMTMWVSLSLFGAGLLANQQVDLMKGDWYDKIEISIFLCTPDVQGDNCDPGQGATDAQKDLIRQTLVANPEVAPEGVFFESKEDAYEEFTKAYAGSPIRDSLTVDQMQESFRVKLKDPEQYQGVVSSVIGLKGVQKVQDLRQYLDPFFSWLNLLQWGTLGASALLLFAAALQIGNTIRLATFARRREIGIMRLVGASNLYITLPFLLEALISAVIGAGLACATLASGVYFVIMRKAEVSLQALPWIGWSQAGWAMAGVAAVGLVLSIVPTLVTTRKYLRV</sequence>
<evidence type="ECO:0000256" key="5">
    <source>
        <dbReference type="ARBA" id="ARBA00021907"/>
    </source>
</evidence>
<keyword evidence="11 12" id="KW-0131">Cell cycle</keyword>
<dbReference type="GO" id="GO:0005886">
    <property type="term" value="C:plasma membrane"/>
    <property type="evidence" value="ECO:0007669"/>
    <property type="project" value="UniProtKB-SubCell"/>
</dbReference>
<evidence type="ECO:0000256" key="8">
    <source>
        <dbReference type="ARBA" id="ARBA00022692"/>
    </source>
</evidence>
<evidence type="ECO:0000256" key="4">
    <source>
        <dbReference type="ARBA" id="ARBA00011160"/>
    </source>
</evidence>
<proteinExistence type="inferred from homology"/>
<dbReference type="InterPro" id="IPR047929">
    <property type="entry name" value="FtsX_actino"/>
</dbReference>
<dbReference type="PIRSF" id="PIRSF003097">
    <property type="entry name" value="FtsX"/>
    <property type="match status" value="1"/>
</dbReference>
<evidence type="ECO:0000259" key="15">
    <source>
        <dbReference type="Pfam" id="PF18075"/>
    </source>
</evidence>
<evidence type="ECO:0000256" key="10">
    <source>
        <dbReference type="ARBA" id="ARBA00023136"/>
    </source>
</evidence>
<keyword evidence="17" id="KW-1185">Reference proteome</keyword>
<protein>
    <recommendedName>
        <fullName evidence="5 12">Cell division protein FtsX</fullName>
    </recommendedName>
</protein>
<dbReference type="Pfam" id="PF18075">
    <property type="entry name" value="FtsX_ECD"/>
    <property type="match status" value="1"/>
</dbReference>
<feature type="transmembrane region" description="Helical" evidence="13">
    <location>
        <begin position="177"/>
        <end position="201"/>
    </location>
</feature>
<feature type="transmembrane region" description="Helical" evidence="13">
    <location>
        <begin position="237"/>
        <end position="256"/>
    </location>
</feature>